<dbReference type="EMBL" id="JABGBO010000011">
    <property type="protein sequence ID" value="NOL50359.1"/>
    <property type="molecule type" value="Genomic_DNA"/>
</dbReference>
<evidence type="ECO:0000256" key="3">
    <source>
        <dbReference type="PIRSR" id="PIRSR602678-1"/>
    </source>
</evidence>
<dbReference type="InterPro" id="IPR002678">
    <property type="entry name" value="DUF34/NIF3"/>
</dbReference>
<dbReference type="RefSeq" id="WP_171589343.1">
    <property type="nucleotide sequence ID" value="NZ_JABGBO010000011.1"/>
</dbReference>
<comment type="caution">
    <text evidence="4">The sequence shown here is derived from an EMBL/GenBank/DDBJ whole genome shotgun (WGS) entry which is preliminary data.</text>
</comment>
<name>A0A7Y4LB74_9BURK</name>
<dbReference type="SUPFAM" id="SSF102705">
    <property type="entry name" value="NIF3 (NGG1p interacting factor 3)-like"/>
    <property type="match status" value="1"/>
</dbReference>
<dbReference type="Pfam" id="PF01784">
    <property type="entry name" value="DUF34_NIF3"/>
    <property type="match status" value="1"/>
</dbReference>
<organism evidence="4 5">
    <name type="scientific">Pelistega europaea</name>
    <dbReference type="NCBI Taxonomy" id="106147"/>
    <lineage>
        <taxon>Bacteria</taxon>
        <taxon>Pseudomonadati</taxon>
        <taxon>Pseudomonadota</taxon>
        <taxon>Betaproteobacteria</taxon>
        <taxon>Burkholderiales</taxon>
        <taxon>Alcaligenaceae</taxon>
        <taxon>Pelistega</taxon>
    </lineage>
</organism>
<gene>
    <name evidence="4" type="ORF">HKX40_09485</name>
</gene>
<feature type="binding site" evidence="3">
    <location>
        <position position="230"/>
    </location>
    <ligand>
        <name>a divalent metal cation</name>
        <dbReference type="ChEBI" id="CHEBI:60240"/>
        <label>1</label>
    </ligand>
</feature>
<dbReference type="PANTHER" id="PTHR13799:SF14">
    <property type="entry name" value="GTP CYCLOHYDROLASE 1 TYPE 2 HOMOLOG"/>
    <property type="match status" value="1"/>
</dbReference>
<proteinExistence type="inferred from homology"/>
<dbReference type="Gene3D" id="3.40.1390.30">
    <property type="entry name" value="NIF3 (NGG1p interacting factor 3)-like"/>
    <property type="match status" value="2"/>
</dbReference>
<evidence type="ECO:0000256" key="2">
    <source>
        <dbReference type="ARBA" id="ARBA00022723"/>
    </source>
</evidence>
<evidence type="ECO:0000313" key="4">
    <source>
        <dbReference type="EMBL" id="NOL50359.1"/>
    </source>
</evidence>
<keyword evidence="2 3" id="KW-0479">Metal-binding</keyword>
<evidence type="ECO:0000313" key="5">
    <source>
        <dbReference type="Proteomes" id="UP000541421"/>
    </source>
</evidence>
<feature type="binding site" evidence="3">
    <location>
        <position position="104"/>
    </location>
    <ligand>
        <name>a divalent metal cation</name>
        <dbReference type="ChEBI" id="CHEBI:60240"/>
        <label>1</label>
    </ligand>
</feature>
<dbReference type="Proteomes" id="UP000541421">
    <property type="component" value="Unassembled WGS sequence"/>
</dbReference>
<protein>
    <submittedName>
        <fullName evidence="4">Nif3-like dinuclear metal center hexameric protein</fullName>
    </submittedName>
</protein>
<dbReference type="NCBIfam" id="TIGR00486">
    <property type="entry name" value="YbgI_SA1388"/>
    <property type="match status" value="1"/>
</dbReference>
<dbReference type="AlphaFoldDB" id="A0A7Y4LB74"/>
<reference evidence="4 5" key="1">
    <citation type="submission" date="2020-05" db="EMBL/GenBank/DDBJ databases">
        <authorList>
            <person name="Niu N."/>
        </authorList>
    </citation>
    <scope>NUCLEOTIDE SEQUENCE [LARGE SCALE GENOMIC DNA]</scope>
    <source>
        <strain evidence="4 5">LMG10982</strain>
    </source>
</reference>
<accession>A0A7Y4LB74</accession>
<dbReference type="GO" id="GO:0046872">
    <property type="term" value="F:metal ion binding"/>
    <property type="evidence" value="ECO:0007669"/>
    <property type="project" value="UniProtKB-KW"/>
</dbReference>
<dbReference type="PANTHER" id="PTHR13799">
    <property type="entry name" value="NGG1 INTERACTING FACTOR 3"/>
    <property type="match status" value="1"/>
</dbReference>
<comment type="similarity">
    <text evidence="1">Belongs to the GTP cyclohydrolase I type 2/NIF3 family.</text>
</comment>
<dbReference type="InterPro" id="IPR036069">
    <property type="entry name" value="DUF34/NIF3_sf"/>
</dbReference>
<keyword evidence="5" id="KW-1185">Reference proteome</keyword>
<feature type="binding site" evidence="3">
    <location>
        <position position="226"/>
    </location>
    <ligand>
        <name>a divalent metal cation</name>
        <dbReference type="ChEBI" id="CHEBI:60240"/>
        <label>1</label>
    </ligand>
</feature>
<evidence type="ECO:0000256" key="1">
    <source>
        <dbReference type="ARBA" id="ARBA00006964"/>
    </source>
</evidence>
<feature type="binding site" evidence="3">
    <location>
        <position position="66"/>
    </location>
    <ligand>
        <name>a divalent metal cation</name>
        <dbReference type="ChEBI" id="CHEBI:60240"/>
        <label>1</label>
    </ligand>
</feature>
<dbReference type="GO" id="GO:0005737">
    <property type="term" value="C:cytoplasm"/>
    <property type="evidence" value="ECO:0007669"/>
    <property type="project" value="TreeGrafter"/>
</dbReference>
<sequence>MSLVSRQMLSQWLSQSLEIYNFKDYAPNGLQLQGKPFIKKVVMGVTASKALLEHAAHIHADAVIVHHGWFWKNENPCITSMKYERIAYAIQQELNIFAYHLPLDAHPVWGNNAQLARVLGLQVSRVDNKPETCGQGNLIWMGSPPDGLEKLGDLELHIATILQRKPLFIGNKEQRVSRIAWCTGGAQSFFEDAIAAGAEAFITGEASEQNFHIANETGVAFFAAGHHATERYGVQALGHALKEQFPALEVVFVDIPNPI</sequence>
<feature type="binding site" evidence="3">
    <location>
        <position position="67"/>
    </location>
    <ligand>
        <name>a divalent metal cation</name>
        <dbReference type="ChEBI" id="CHEBI:60240"/>
        <label>1</label>
    </ligand>
</feature>